<sequence>MKTKFGLFSSLALLYSSAASASGGDFIFRVDDESYRFPSDCVESLEFHDNEEAYPERINMRLTDECGSRVHDLTTKNFGKQLTIYYKQNQLMSATIASRLKSNIMLQIDKTPRVVLMQVLVDYGVNTRSAGR</sequence>
<gene>
    <name evidence="2" type="ORF">CLR69_02075</name>
</gene>
<feature type="chain" id="PRO_5040748979" evidence="1">
    <location>
        <begin position="22"/>
        <end position="132"/>
    </location>
</feature>
<evidence type="ECO:0000313" key="2">
    <source>
        <dbReference type="EMBL" id="RYC43854.1"/>
    </source>
</evidence>
<accession>A0A9X8P4X5</accession>
<evidence type="ECO:0000256" key="1">
    <source>
        <dbReference type="SAM" id="SignalP"/>
    </source>
</evidence>
<evidence type="ECO:0000313" key="3">
    <source>
        <dbReference type="Proteomes" id="UP001138460"/>
    </source>
</evidence>
<dbReference type="Proteomes" id="UP001138460">
    <property type="component" value="Unassembled WGS sequence"/>
</dbReference>
<proteinExistence type="predicted"/>
<name>A0A9X8P4X5_9GAMM</name>
<organism evidence="2 3">
    <name type="scientific">Pectobacterium zantedeschiae</name>
    <dbReference type="NCBI Taxonomy" id="2034769"/>
    <lineage>
        <taxon>Bacteria</taxon>
        <taxon>Pseudomonadati</taxon>
        <taxon>Pseudomonadota</taxon>
        <taxon>Gammaproteobacteria</taxon>
        <taxon>Enterobacterales</taxon>
        <taxon>Pectobacteriaceae</taxon>
        <taxon>Pectobacterium</taxon>
    </lineage>
</organism>
<dbReference type="AlphaFoldDB" id="A0A9X8P4X5"/>
<dbReference type="RefSeq" id="WP_129711773.1">
    <property type="nucleotide sequence ID" value="NZ_JBEHFA010000006.1"/>
</dbReference>
<comment type="caution">
    <text evidence="2">The sequence shown here is derived from an EMBL/GenBank/DDBJ whole genome shotgun (WGS) entry which is preliminary data.</text>
</comment>
<dbReference type="Gene3D" id="3.30.1360.200">
    <property type="match status" value="1"/>
</dbReference>
<reference evidence="2 3" key="1">
    <citation type="journal article" date="2018" name="Syst. Appl. Microbiol.">
        <title>Pectobacterium zantedeschiae sp. nov. a new species of a soft rot pathogen isolated from Calla lily (Zantedeschia spp.).</title>
        <authorList>
            <person name="Waleron M."/>
            <person name="Misztak A."/>
            <person name="Waleron M."/>
            <person name="Franczuk M."/>
            <person name="Jonca J."/>
            <person name="Wielgomas B."/>
            <person name="Mikicinski A."/>
            <person name="Popovic T."/>
            <person name="Waleron K."/>
        </authorList>
    </citation>
    <scope>NUCLEOTIDE SEQUENCE [LARGE SCALE GENOMIC DNA]</scope>
    <source>
        <strain evidence="2 3">9M</strain>
    </source>
</reference>
<feature type="signal peptide" evidence="1">
    <location>
        <begin position="1"/>
        <end position="21"/>
    </location>
</feature>
<keyword evidence="3" id="KW-1185">Reference proteome</keyword>
<dbReference type="OrthoDB" id="6638019at2"/>
<keyword evidence="1" id="KW-0732">Signal</keyword>
<dbReference type="EMBL" id="NWTM01000001">
    <property type="protein sequence ID" value="RYC43854.1"/>
    <property type="molecule type" value="Genomic_DNA"/>
</dbReference>
<protein>
    <submittedName>
        <fullName evidence="2">Insecticidal toxin complex protein tccz</fullName>
    </submittedName>
</protein>